<dbReference type="InterPro" id="IPR004477">
    <property type="entry name" value="ComEC_N"/>
</dbReference>
<evidence type="ECO:0000256" key="1">
    <source>
        <dbReference type="ARBA" id="ARBA00004651"/>
    </source>
</evidence>
<accession>A0A0G0GAW6</accession>
<evidence type="ECO:0000256" key="3">
    <source>
        <dbReference type="ARBA" id="ARBA00022692"/>
    </source>
</evidence>
<dbReference type="Proteomes" id="UP000034849">
    <property type="component" value="Unassembled WGS sequence"/>
</dbReference>
<dbReference type="Pfam" id="PF13567">
    <property type="entry name" value="DUF4131"/>
    <property type="match status" value="1"/>
</dbReference>
<organism evidence="9 10">
    <name type="scientific">Candidatus Magasanikbacteria bacterium GW2011_GWC2_37_14</name>
    <dbReference type="NCBI Taxonomy" id="1619046"/>
    <lineage>
        <taxon>Bacteria</taxon>
        <taxon>Candidatus Magasanikiibacteriota</taxon>
    </lineage>
</organism>
<evidence type="ECO:0000256" key="4">
    <source>
        <dbReference type="ARBA" id="ARBA00022989"/>
    </source>
</evidence>
<dbReference type="InterPro" id="IPR025405">
    <property type="entry name" value="DUF4131"/>
</dbReference>
<feature type="transmembrane region" description="Helical" evidence="6">
    <location>
        <begin position="343"/>
        <end position="362"/>
    </location>
</feature>
<feature type="transmembrane region" description="Helical" evidence="6">
    <location>
        <begin position="12"/>
        <end position="30"/>
    </location>
</feature>
<evidence type="ECO:0000256" key="2">
    <source>
        <dbReference type="ARBA" id="ARBA00022475"/>
    </source>
</evidence>
<keyword evidence="2" id="KW-1003">Cell membrane</keyword>
<keyword evidence="4 6" id="KW-1133">Transmembrane helix</keyword>
<dbReference type="STRING" id="1619046.US42_C0001G0104"/>
<feature type="transmembrane region" description="Helical" evidence="6">
    <location>
        <begin position="473"/>
        <end position="492"/>
    </location>
</feature>
<reference evidence="9 10" key="1">
    <citation type="journal article" date="2015" name="Nature">
        <title>rRNA introns, odd ribosomes, and small enigmatic genomes across a large radiation of phyla.</title>
        <authorList>
            <person name="Brown C.T."/>
            <person name="Hug L.A."/>
            <person name="Thomas B.C."/>
            <person name="Sharon I."/>
            <person name="Castelle C.J."/>
            <person name="Singh A."/>
            <person name="Wilkins M.J."/>
            <person name="Williams K.H."/>
            <person name="Banfield J.F."/>
        </authorList>
    </citation>
    <scope>NUCLEOTIDE SEQUENCE [LARGE SCALE GENOMIC DNA]</scope>
</reference>
<evidence type="ECO:0000259" key="7">
    <source>
        <dbReference type="Pfam" id="PF03772"/>
    </source>
</evidence>
<feature type="domain" description="DUF4131" evidence="8">
    <location>
        <begin position="38"/>
        <end position="173"/>
    </location>
</feature>
<dbReference type="PANTHER" id="PTHR30619">
    <property type="entry name" value="DNA INTERNALIZATION/COMPETENCE PROTEIN COMEC/REC2"/>
    <property type="match status" value="1"/>
</dbReference>
<keyword evidence="3 6" id="KW-0812">Transmembrane</keyword>
<gene>
    <name evidence="9" type="ORF">US42_C0001G0104</name>
</gene>
<proteinExistence type="predicted"/>
<sequence>MLAEVINSKSKTFLMFCFCFLIGISIASIIYQSINLIYFYIILFIFLFFLIIFWTNKKVVFIVFCLFVIFLGVFRYELKLFVNKNHLINFVGQSLAFQGIVIAEPDIRQDGVRYILETQNFASLYGKIYLKQNLYPRYNYGDILKLHCDLEKPEELDSGFRYDMYLAVKGVRVVCKNPEVHKIGENAGNKFLQIIFVGKKLVAEKINKLWPEPSASLVAGLLYGYRGGVGDLSEAFNRTGLTHIIAISGYNISIIVAILSIFFTYLLIPRKKAFWLIIIGLLIFVIFVGFAGSVLRAVVMGGLVLIAGQIGRLSKITNVVVFTVVLLCLFNPLILFWDAGFQLSLAATLGLVYLTPVIVSFMNKIVMLNPEINSGQVPFQHLSYLQKILKPFGVSSGRMQVQDDKIISFLKDSFVSTLSAIIATLPLILYYFGRFSIVAPIVNILVLWLVPFLMFFSFVAVFLSFIYWPLAQFVAFISYLGLKYVIIVITWFASFKFAAVEMSISWWVVILMYLIIIWLKLKF</sequence>
<evidence type="ECO:0000256" key="5">
    <source>
        <dbReference type="ARBA" id="ARBA00023136"/>
    </source>
</evidence>
<protein>
    <submittedName>
        <fullName evidence="9">Competence protein ComEC</fullName>
    </submittedName>
</protein>
<dbReference type="NCBIfam" id="TIGR00360">
    <property type="entry name" value="ComEC_N-term"/>
    <property type="match status" value="1"/>
</dbReference>
<feature type="transmembrane region" description="Helical" evidence="6">
    <location>
        <begin position="60"/>
        <end position="78"/>
    </location>
</feature>
<dbReference type="EMBL" id="LBSX01000001">
    <property type="protein sequence ID" value="KKQ28253.1"/>
    <property type="molecule type" value="Genomic_DNA"/>
</dbReference>
<evidence type="ECO:0000259" key="8">
    <source>
        <dbReference type="Pfam" id="PF13567"/>
    </source>
</evidence>
<evidence type="ECO:0000313" key="10">
    <source>
        <dbReference type="Proteomes" id="UP000034849"/>
    </source>
</evidence>
<comment type="subcellular location">
    <subcellularLocation>
        <location evidence="1">Cell membrane</location>
        <topology evidence="1">Multi-pass membrane protein</topology>
    </subcellularLocation>
</comment>
<dbReference type="AlphaFoldDB" id="A0A0G0GAW6"/>
<feature type="transmembrane region" description="Helical" evidence="6">
    <location>
        <begin position="414"/>
        <end position="433"/>
    </location>
</feature>
<evidence type="ECO:0000313" key="9">
    <source>
        <dbReference type="EMBL" id="KKQ28253.1"/>
    </source>
</evidence>
<dbReference type="Pfam" id="PF03772">
    <property type="entry name" value="Competence"/>
    <property type="match status" value="1"/>
</dbReference>
<dbReference type="PANTHER" id="PTHR30619:SF7">
    <property type="entry name" value="BETA-LACTAMASE DOMAIN PROTEIN"/>
    <property type="match status" value="1"/>
</dbReference>
<dbReference type="GO" id="GO:0005886">
    <property type="term" value="C:plasma membrane"/>
    <property type="evidence" value="ECO:0007669"/>
    <property type="project" value="UniProtKB-SubCell"/>
</dbReference>
<feature type="domain" description="ComEC/Rec2-related protein" evidence="7">
    <location>
        <begin position="221"/>
        <end position="519"/>
    </location>
</feature>
<comment type="caution">
    <text evidence="9">The sequence shown here is derived from an EMBL/GenBank/DDBJ whole genome shotgun (WGS) entry which is preliminary data.</text>
</comment>
<feature type="transmembrane region" description="Helical" evidence="6">
    <location>
        <begin position="445"/>
        <end position="466"/>
    </location>
</feature>
<dbReference type="PATRIC" id="fig|1619046.3.peg.105"/>
<feature type="transmembrane region" description="Helical" evidence="6">
    <location>
        <begin position="37"/>
        <end position="54"/>
    </location>
</feature>
<feature type="transmembrane region" description="Helical" evidence="6">
    <location>
        <begin position="244"/>
        <end position="268"/>
    </location>
</feature>
<dbReference type="InterPro" id="IPR052159">
    <property type="entry name" value="Competence_DNA_uptake"/>
</dbReference>
<keyword evidence="5 6" id="KW-0472">Membrane</keyword>
<feature type="transmembrane region" description="Helical" evidence="6">
    <location>
        <begin position="274"/>
        <end position="307"/>
    </location>
</feature>
<evidence type="ECO:0000256" key="6">
    <source>
        <dbReference type="SAM" id="Phobius"/>
    </source>
</evidence>
<feature type="transmembrane region" description="Helical" evidence="6">
    <location>
        <begin position="504"/>
        <end position="521"/>
    </location>
</feature>
<feature type="transmembrane region" description="Helical" evidence="6">
    <location>
        <begin position="319"/>
        <end position="337"/>
    </location>
</feature>
<name>A0A0G0GAW6_9BACT</name>